<evidence type="ECO:0000256" key="2">
    <source>
        <dbReference type="ARBA" id="ARBA00022448"/>
    </source>
</evidence>
<comment type="subcellular location">
    <subcellularLocation>
        <location evidence="1 7">Cell membrane</location>
        <topology evidence="1 7">Multi-pass membrane protein</topology>
    </subcellularLocation>
</comment>
<dbReference type="GO" id="GO:0005886">
    <property type="term" value="C:plasma membrane"/>
    <property type="evidence" value="ECO:0007669"/>
    <property type="project" value="UniProtKB-SubCell"/>
</dbReference>
<keyword evidence="4 7" id="KW-0812">Transmembrane</keyword>
<keyword evidence="5 7" id="KW-1133">Transmembrane helix</keyword>
<feature type="transmembrane region" description="Helical" evidence="7">
    <location>
        <begin position="144"/>
        <end position="162"/>
    </location>
</feature>
<keyword evidence="2 7" id="KW-0813">Transport</keyword>
<dbReference type="RefSeq" id="WP_202883181.1">
    <property type="nucleotide sequence ID" value="NZ_FSRH01000008.1"/>
</dbReference>
<dbReference type="InterPro" id="IPR000515">
    <property type="entry name" value="MetI-like"/>
</dbReference>
<evidence type="ECO:0000256" key="3">
    <source>
        <dbReference type="ARBA" id="ARBA00022475"/>
    </source>
</evidence>
<dbReference type="Pfam" id="PF00528">
    <property type="entry name" value="BPD_transp_1"/>
    <property type="match status" value="1"/>
</dbReference>
<evidence type="ECO:0000256" key="5">
    <source>
        <dbReference type="ARBA" id="ARBA00022989"/>
    </source>
</evidence>
<dbReference type="PROSITE" id="PS50928">
    <property type="entry name" value="ABC_TM1"/>
    <property type="match status" value="1"/>
</dbReference>
<gene>
    <name evidence="9" type="ORF">CLIT_8c00490</name>
</gene>
<evidence type="ECO:0000256" key="7">
    <source>
        <dbReference type="RuleBase" id="RU363032"/>
    </source>
</evidence>
<dbReference type="GO" id="GO:0055085">
    <property type="term" value="P:transmembrane transport"/>
    <property type="evidence" value="ECO:0007669"/>
    <property type="project" value="InterPro"/>
</dbReference>
<dbReference type="AlphaFoldDB" id="A0A069RIA9"/>
<dbReference type="PANTHER" id="PTHR43386:SF1">
    <property type="entry name" value="D,D-DIPEPTIDE TRANSPORT SYSTEM PERMEASE PROTEIN DDPC-RELATED"/>
    <property type="match status" value="1"/>
</dbReference>
<dbReference type="Proteomes" id="UP000027946">
    <property type="component" value="Unassembled WGS sequence"/>
</dbReference>
<evidence type="ECO:0000313" key="10">
    <source>
        <dbReference type="Proteomes" id="UP000027946"/>
    </source>
</evidence>
<evidence type="ECO:0000259" key="8">
    <source>
        <dbReference type="PROSITE" id="PS50928"/>
    </source>
</evidence>
<keyword evidence="3" id="KW-1003">Cell membrane</keyword>
<keyword evidence="6 7" id="KW-0472">Membrane</keyword>
<evidence type="ECO:0000313" key="9">
    <source>
        <dbReference type="EMBL" id="KDR95880.1"/>
    </source>
</evidence>
<feature type="transmembrane region" description="Helical" evidence="7">
    <location>
        <begin position="201"/>
        <end position="226"/>
    </location>
</feature>
<feature type="transmembrane region" description="Helical" evidence="7">
    <location>
        <begin position="119"/>
        <end position="138"/>
    </location>
</feature>
<feature type="domain" description="ABC transmembrane type-1" evidence="8">
    <location>
        <begin position="85"/>
        <end position="269"/>
    </location>
</feature>
<evidence type="ECO:0000256" key="1">
    <source>
        <dbReference type="ARBA" id="ARBA00004651"/>
    </source>
</evidence>
<dbReference type="EMBL" id="JJMM01000008">
    <property type="protein sequence ID" value="KDR95880.1"/>
    <property type="molecule type" value="Genomic_DNA"/>
</dbReference>
<comment type="caution">
    <text evidence="9">The sequence shown here is derived from an EMBL/GenBank/DDBJ whole genome shotgun (WGS) entry which is preliminary data.</text>
</comment>
<reference evidence="9 10" key="1">
    <citation type="submission" date="2014-03" db="EMBL/GenBank/DDBJ databases">
        <title>Genome sequence of Clostridium litorale W6, DSM 5388.</title>
        <authorList>
            <person name="Poehlein A."/>
            <person name="Jagirdar A."/>
            <person name="Khonsari B."/>
            <person name="Chibani C.M."/>
            <person name="Gutierrez Gutierrez D.A."/>
            <person name="Davydova E."/>
            <person name="Alghaithi H.S."/>
            <person name="Nair K.P."/>
            <person name="Dhamotharan K."/>
            <person name="Chandran L."/>
            <person name="G W."/>
            <person name="Daniel R."/>
        </authorList>
    </citation>
    <scope>NUCLEOTIDE SEQUENCE [LARGE SCALE GENOMIC DNA]</scope>
    <source>
        <strain evidence="9 10">W6</strain>
    </source>
</reference>
<feature type="transmembrane region" description="Helical" evidence="7">
    <location>
        <begin position="246"/>
        <end position="269"/>
    </location>
</feature>
<proteinExistence type="inferred from homology"/>
<dbReference type="CDD" id="cd06261">
    <property type="entry name" value="TM_PBP2"/>
    <property type="match status" value="1"/>
</dbReference>
<dbReference type="InterPro" id="IPR050366">
    <property type="entry name" value="BP-dependent_transpt_permease"/>
</dbReference>
<keyword evidence="10" id="KW-1185">Reference proteome</keyword>
<evidence type="ECO:0000256" key="6">
    <source>
        <dbReference type="ARBA" id="ARBA00023136"/>
    </source>
</evidence>
<dbReference type="SUPFAM" id="SSF161098">
    <property type="entry name" value="MetI-like"/>
    <property type="match status" value="1"/>
</dbReference>
<organism evidence="9 10">
    <name type="scientific">Peptoclostridium litorale DSM 5388</name>
    <dbReference type="NCBI Taxonomy" id="1121324"/>
    <lineage>
        <taxon>Bacteria</taxon>
        <taxon>Bacillati</taxon>
        <taxon>Bacillota</taxon>
        <taxon>Clostridia</taxon>
        <taxon>Peptostreptococcales</taxon>
        <taxon>Peptoclostridiaceae</taxon>
        <taxon>Peptoclostridium</taxon>
    </lineage>
</organism>
<dbReference type="eggNOG" id="COG1173">
    <property type="taxonomic scope" value="Bacteria"/>
</dbReference>
<name>A0A069RIA9_PEPLI</name>
<dbReference type="Gene3D" id="1.10.3720.10">
    <property type="entry name" value="MetI-like"/>
    <property type="match status" value="1"/>
</dbReference>
<comment type="similarity">
    <text evidence="7">Belongs to the binding-protein-dependent transport system permease family.</text>
</comment>
<dbReference type="InterPro" id="IPR035906">
    <property type="entry name" value="MetI-like_sf"/>
</dbReference>
<accession>A0A069RIA9</accession>
<dbReference type="PANTHER" id="PTHR43386">
    <property type="entry name" value="OLIGOPEPTIDE TRANSPORT SYSTEM PERMEASE PROTEIN APPC"/>
    <property type="match status" value="1"/>
</dbReference>
<dbReference type="STRING" id="1121324.CLIT_8c00490"/>
<protein>
    <submittedName>
        <fullName evidence="9">Putative peptide transport system permease protein</fullName>
    </submittedName>
</protein>
<feature type="transmembrane region" description="Helical" evidence="7">
    <location>
        <begin position="87"/>
        <end position="107"/>
    </location>
</feature>
<sequence length="282" mass="30270">MSGNRQKMKKFLNMVKSHPYIMIGGSLILVMVLAALAAPILTSFDPLEVSGKDRLLAPSSAHVMGTDHFGRDVMSRLLYGARVSIEVGLSVVVLSTLMGGIIGLIAGYYKKFDNVVMRILDGFMAFPGIIIAIMLAAIWGAGKLNIILALSFAYFPPMARVVRSCVISVKEWECVESAKAAGAKDGHIISKYILLNSLSPIIVQATFSFAVAILDEAALSFLGVGIEPPYPSWGGMITEGRAFMAIAPWEMVFPGLAIVITVLGLNLLGDGLRDLLDPRLKA</sequence>
<feature type="transmembrane region" description="Helical" evidence="7">
    <location>
        <begin position="20"/>
        <end position="41"/>
    </location>
</feature>
<evidence type="ECO:0000256" key="4">
    <source>
        <dbReference type="ARBA" id="ARBA00022692"/>
    </source>
</evidence>